<keyword evidence="3" id="KW-1185">Reference proteome</keyword>
<accession>A0ABR0B4Z7</accession>
<feature type="region of interest" description="Disordered" evidence="1">
    <location>
        <begin position="1"/>
        <end position="22"/>
    </location>
</feature>
<organism evidence="2 3">
    <name type="scientific">Daphnia magna</name>
    <dbReference type="NCBI Taxonomy" id="35525"/>
    <lineage>
        <taxon>Eukaryota</taxon>
        <taxon>Metazoa</taxon>
        <taxon>Ecdysozoa</taxon>
        <taxon>Arthropoda</taxon>
        <taxon>Crustacea</taxon>
        <taxon>Branchiopoda</taxon>
        <taxon>Diplostraca</taxon>
        <taxon>Cladocera</taxon>
        <taxon>Anomopoda</taxon>
        <taxon>Daphniidae</taxon>
        <taxon>Daphnia</taxon>
    </lineage>
</organism>
<protein>
    <submittedName>
        <fullName evidence="2">Uncharacterized protein</fullName>
    </submittedName>
</protein>
<dbReference type="Proteomes" id="UP001234178">
    <property type="component" value="Unassembled WGS sequence"/>
</dbReference>
<name>A0ABR0B4Z7_9CRUS</name>
<reference evidence="2 3" key="1">
    <citation type="journal article" date="2023" name="Nucleic Acids Res.">
        <title>The hologenome of Daphnia magna reveals possible DNA methylation and microbiome-mediated evolution of the host genome.</title>
        <authorList>
            <person name="Chaturvedi A."/>
            <person name="Li X."/>
            <person name="Dhandapani V."/>
            <person name="Marshall H."/>
            <person name="Kissane S."/>
            <person name="Cuenca-Cambronero M."/>
            <person name="Asole G."/>
            <person name="Calvet F."/>
            <person name="Ruiz-Romero M."/>
            <person name="Marangio P."/>
            <person name="Guigo R."/>
            <person name="Rago D."/>
            <person name="Mirbahai L."/>
            <person name="Eastwood N."/>
            <person name="Colbourne J.K."/>
            <person name="Zhou J."/>
            <person name="Mallon E."/>
            <person name="Orsini L."/>
        </authorList>
    </citation>
    <scope>NUCLEOTIDE SEQUENCE [LARGE SCALE GENOMIC DNA]</scope>
    <source>
        <strain evidence="2">LRV0_1</strain>
    </source>
</reference>
<comment type="caution">
    <text evidence="2">The sequence shown here is derived from an EMBL/GenBank/DDBJ whole genome shotgun (WGS) entry which is preliminary data.</text>
</comment>
<sequence length="79" mass="8983">MQKRAQVSATDDEQAHDEEKRTGGYISTAPWFIIPTRSITRRMRSSLLLALSFLDLFRNPQAATLHIGPSHDSCYFSSR</sequence>
<evidence type="ECO:0000256" key="1">
    <source>
        <dbReference type="SAM" id="MobiDB-lite"/>
    </source>
</evidence>
<gene>
    <name evidence="2" type="ORF">OUZ56_028799</name>
</gene>
<evidence type="ECO:0000313" key="3">
    <source>
        <dbReference type="Proteomes" id="UP001234178"/>
    </source>
</evidence>
<dbReference type="EMBL" id="JAOYFB010000040">
    <property type="protein sequence ID" value="KAK4036761.1"/>
    <property type="molecule type" value="Genomic_DNA"/>
</dbReference>
<proteinExistence type="predicted"/>
<evidence type="ECO:0000313" key="2">
    <source>
        <dbReference type="EMBL" id="KAK4036761.1"/>
    </source>
</evidence>